<keyword evidence="2" id="KW-1185">Reference proteome</keyword>
<accession>A0A0C9V180</accession>
<proteinExistence type="predicted"/>
<name>A0A0C9V180_SPHS4</name>
<reference evidence="1 2" key="1">
    <citation type="submission" date="2014-06" db="EMBL/GenBank/DDBJ databases">
        <title>Evolutionary Origins and Diversification of the Mycorrhizal Mutualists.</title>
        <authorList>
            <consortium name="DOE Joint Genome Institute"/>
            <consortium name="Mycorrhizal Genomics Consortium"/>
            <person name="Kohler A."/>
            <person name="Kuo A."/>
            <person name="Nagy L.G."/>
            <person name="Floudas D."/>
            <person name="Copeland A."/>
            <person name="Barry K.W."/>
            <person name="Cichocki N."/>
            <person name="Veneault-Fourrey C."/>
            <person name="LaButti K."/>
            <person name="Lindquist E.A."/>
            <person name="Lipzen A."/>
            <person name="Lundell T."/>
            <person name="Morin E."/>
            <person name="Murat C."/>
            <person name="Riley R."/>
            <person name="Ohm R."/>
            <person name="Sun H."/>
            <person name="Tunlid A."/>
            <person name="Henrissat B."/>
            <person name="Grigoriev I.V."/>
            <person name="Hibbett D.S."/>
            <person name="Martin F."/>
        </authorList>
    </citation>
    <scope>NUCLEOTIDE SEQUENCE [LARGE SCALE GENOMIC DNA]</scope>
    <source>
        <strain evidence="1 2">SS14</strain>
    </source>
</reference>
<dbReference type="AlphaFoldDB" id="A0A0C9V180"/>
<gene>
    <name evidence="1" type="ORF">M422DRAFT_256248</name>
</gene>
<sequence length="280" mass="31228">MSLATADILPEHVYENILQLICRSGKKGAVKEAAKGLFPQTSNGNEQAHQDINRAGVKLSLLAGTMTRHEHNALAMTSMDLSEEHGVQMNDQLSTHFRRALRSLNRSEAYEYCKRQGACENTQKLKRAFTEGEDTEWSLKKLKSIEIQYSGLLSGIKQLQDKSTGEVAMPDLKQTHRLIDWSSFTTLPIGHSISQALPPQASRDYPFNHPSRCPTGSSAHCAPAYQPSYLSQFPPQYPSHYSLHASSTSDGPIEDCQHRYSAEHINRDDGNTVIISIYID</sequence>
<organism evidence="1 2">
    <name type="scientific">Sphaerobolus stellatus (strain SS14)</name>
    <dbReference type="NCBI Taxonomy" id="990650"/>
    <lineage>
        <taxon>Eukaryota</taxon>
        <taxon>Fungi</taxon>
        <taxon>Dikarya</taxon>
        <taxon>Basidiomycota</taxon>
        <taxon>Agaricomycotina</taxon>
        <taxon>Agaricomycetes</taxon>
        <taxon>Phallomycetidae</taxon>
        <taxon>Geastrales</taxon>
        <taxon>Sphaerobolaceae</taxon>
        <taxon>Sphaerobolus</taxon>
    </lineage>
</organism>
<dbReference type="HOGENOM" id="CLU_994567_0_0_1"/>
<dbReference type="Proteomes" id="UP000054279">
    <property type="component" value="Unassembled WGS sequence"/>
</dbReference>
<evidence type="ECO:0000313" key="1">
    <source>
        <dbReference type="EMBL" id="KIJ40814.1"/>
    </source>
</evidence>
<protein>
    <submittedName>
        <fullName evidence="1">Uncharacterized protein</fullName>
    </submittedName>
</protein>
<dbReference type="EMBL" id="KN837141">
    <property type="protein sequence ID" value="KIJ40814.1"/>
    <property type="molecule type" value="Genomic_DNA"/>
</dbReference>
<evidence type="ECO:0000313" key="2">
    <source>
        <dbReference type="Proteomes" id="UP000054279"/>
    </source>
</evidence>